<organism evidence="2">
    <name type="scientific">viral metagenome</name>
    <dbReference type="NCBI Taxonomy" id="1070528"/>
    <lineage>
        <taxon>unclassified sequences</taxon>
        <taxon>metagenomes</taxon>
        <taxon>organismal metagenomes</taxon>
    </lineage>
</organism>
<evidence type="ECO:0000256" key="1">
    <source>
        <dbReference type="SAM" id="Coils"/>
    </source>
</evidence>
<proteinExistence type="predicted"/>
<feature type="coiled-coil region" evidence="1">
    <location>
        <begin position="79"/>
        <end position="113"/>
    </location>
</feature>
<dbReference type="AlphaFoldDB" id="A0A6C0C2Z0"/>
<accession>A0A6C0C2Z0</accession>
<dbReference type="EMBL" id="MN739307">
    <property type="protein sequence ID" value="QHS97893.1"/>
    <property type="molecule type" value="Genomic_DNA"/>
</dbReference>
<protein>
    <submittedName>
        <fullName evidence="2">Uncharacterized protein</fullName>
    </submittedName>
</protein>
<reference evidence="2" key="1">
    <citation type="journal article" date="2020" name="Nature">
        <title>Giant virus diversity and host interactions through global metagenomics.</title>
        <authorList>
            <person name="Schulz F."/>
            <person name="Roux S."/>
            <person name="Paez-Espino D."/>
            <person name="Jungbluth S."/>
            <person name="Walsh D.A."/>
            <person name="Denef V.J."/>
            <person name="McMahon K.D."/>
            <person name="Konstantinidis K.T."/>
            <person name="Eloe-Fadrosh E.A."/>
            <person name="Kyrpides N.C."/>
            <person name="Woyke T."/>
        </authorList>
    </citation>
    <scope>NUCLEOTIDE SEQUENCE</scope>
    <source>
        <strain evidence="2">GVMAG-M-3300020182-33</strain>
    </source>
</reference>
<sequence length="168" mass="19623">MEDVKQLWCSVQWSVMFFPAREKMTRTYEDIVKELNAHSEAYKQENEKKRALIARKRTQLTTLLHKVTNSSNAFDDEDRNMIQLQLKTNEQEAVQLEAEIAQHNAQSKEENTLFKCMEVAIQERSKILEIDDECLTSHPDMLHFFARKQVSLQMLLASKMTNSAQMAI</sequence>
<keyword evidence="1" id="KW-0175">Coiled coil</keyword>
<evidence type="ECO:0000313" key="2">
    <source>
        <dbReference type="EMBL" id="QHS97893.1"/>
    </source>
</evidence>
<name>A0A6C0C2Z0_9ZZZZ</name>
<feature type="coiled-coil region" evidence="1">
    <location>
        <begin position="28"/>
        <end position="55"/>
    </location>
</feature>